<protein>
    <submittedName>
        <fullName evidence="1">Uncharacterized protein</fullName>
    </submittedName>
</protein>
<name>A0A250JGK1_9BACT</name>
<sequence>MTDEISAGLRRFATLLDRLCPRHRRMRQHCQLEKDAPRYVREFWEAVGWSDAVGGGGDSPRTLRPERAASRSYMQECFEAWFENAEIRDAWGAEPGDFSAAWKRLPEKFRVIAPSEYGSALIDETTGENDPLVHELKPTRAQLVKQPEHFLDHVIRSTLERVMGKRKAAAYVQKPWGEPILGAAFPGLRELAEGIWGVDRSPRAPAHLLNGMQMIYYESFEGYIDFILKQPSELLPGFGPPSGQTFLLEPSSKFDPGSLAEPGFLRFETTTPPPLRRQVKHAVGRIEGRGVWLSTNNKSSTLWLTVAPENLKVTLDWIKHNKLELQEPPTPLPPDLWASDAS</sequence>
<dbReference type="KEGG" id="cfus:CYFUS_008081"/>
<proteinExistence type="predicted"/>
<reference evidence="1 2" key="1">
    <citation type="submission" date="2017-06" db="EMBL/GenBank/DDBJ databases">
        <title>Sequencing and comparative analysis of myxobacterial genomes.</title>
        <authorList>
            <person name="Rupp O."/>
            <person name="Goesmann A."/>
            <person name="Sogaard-Andersen L."/>
        </authorList>
    </citation>
    <scope>NUCLEOTIDE SEQUENCE [LARGE SCALE GENOMIC DNA]</scope>
    <source>
        <strain evidence="1 2">DSM 52655</strain>
    </source>
</reference>
<gene>
    <name evidence="1" type="ORF">CYFUS_008081</name>
</gene>
<organism evidence="1 2">
    <name type="scientific">Cystobacter fuscus</name>
    <dbReference type="NCBI Taxonomy" id="43"/>
    <lineage>
        <taxon>Bacteria</taxon>
        <taxon>Pseudomonadati</taxon>
        <taxon>Myxococcota</taxon>
        <taxon>Myxococcia</taxon>
        <taxon>Myxococcales</taxon>
        <taxon>Cystobacterineae</taxon>
        <taxon>Archangiaceae</taxon>
        <taxon>Cystobacter</taxon>
    </lineage>
</organism>
<evidence type="ECO:0000313" key="1">
    <source>
        <dbReference type="EMBL" id="ATB42602.1"/>
    </source>
</evidence>
<dbReference type="Proteomes" id="UP000217257">
    <property type="component" value="Chromosome"/>
</dbReference>
<dbReference type="EMBL" id="CP022098">
    <property type="protein sequence ID" value="ATB42602.1"/>
    <property type="molecule type" value="Genomic_DNA"/>
</dbReference>
<dbReference type="RefSeq" id="WP_157758948.1">
    <property type="nucleotide sequence ID" value="NZ_CP022098.1"/>
</dbReference>
<evidence type="ECO:0000313" key="2">
    <source>
        <dbReference type="Proteomes" id="UP000217257"/>
    </source>
</evidence>
<accession>A0A250JGK1</accession>
<dbReference type="AlphaFoldDB" id="A0A250JGK1"/>